<evidence type="ECO:0000256" key="2">
    <source>
        <dbReference type="ARBA" id="ARBA00010790"/>
    </source>
</evidence>
<evidence type="ECO:0000259" key="8">
    <source>
        <dbReference type="PROSITE" id="PS00624"/>
    </source>
</evidence>
<evidence type="ECO:0000256" key="3">
    <source>
        <dbReference type="ARBA" id="ARBA00022630"/>
    </source>
</evidence>
<name>A0A1K0II21_CUPNE</name>
<comment type="cofactor">
    <cofactor evidence="1 5">
        <name>FAD</name>
        <dbReference type="ChEBI" id="CHEBI:57692"/>
    </cofactor>
</comment>
<dbReference type="GO" id="GO:0050660">
    <property type="term" value="F:flavin adenine dinucleotide binding"/>
    <property type="evidence" value="ECO:0007669"/>
    <property type="project" value="InterPro"/>
</dbReference>
<dbReference type="GO" id="GO:0016614">
    <property type="term" value="F:oxidoreductase activity, acting on CH-OH group of donors"/>
    <property type="evidence" value="ECO:0007669"/>
    <property type="project" value="InterPro"/>
</dbReference>
<dbReference type="SUPFAM" id="SSF54373">
    <property type="entry name" value="FAD-linked reductases, C-terminal domain"/>
    <property type="match status" value="1"/>
</dbReference>
<feature type="binding site" evidence="5">
    <location>
        <begin position="91"/>
        <end position="94"/>
    </location>
    <ligand>
        <name>FAD</name>
        <dbReference type="ChEBI" id="CHEBI:57692"/>
    </ligand>
</feature>
<feature type="binding site" evidence="5">
    <location>
        <position position="219"/>
    </location>
    <ligand>
        <name>FAD</name>
        <dbReference type="ChEBI" id="CHEBI:57692"/>
    </ligand>
</feature>
<dbReference type="PANTHER" id="PTHR11552:SF147">
    <property type="entry name" value="CHOLINE DEHYDROGENASE, MITOCHONDRIAL"/>
    <property type="match status" value="1"/>
</dbReference>
<accession>A0A1K0II21</accession>
<sequence length="540" mass="58922">MNCYDYIIIGAGSAGCVLARRLSEDPSTRVLLVEAGPPADDFWIRTPAGMGKLFKSERYNWCFQTEPVPTLRHRRIYWPRGKTLGGSSAVNGMVYVRGNRRDFDHWRDLGNPGWGWDDVLPYFRRSVRHAGDADHGEASHGLLTVSDPSVLHPAALAFLESAQRTGLARLHDFNEGDQEGAGLLQATIRNGVRQSTYDAFLAPVAGRRSNLDIRTSAHVRRVLFSGVAATGIEVLLEGQIQRFEAAREVILCAGALSSPHLLMLSGIGDAQQLRQHGIATVAHVPGVGKNLQDHFAVRVQAQTTPGGSYNQHLAGWRKYAEGARYLVTKEGYLALGSSIAAAFVRSGPDVEYADMEISFRPMTFSYAGSSEAVVDSFPAVSASVYRVRPASRGEVALRSSDPMQSPAFIPNYLQHPEDVRAMLAGLRRLREIFSMEPLSSLIVQELVPGKLVRTDAQWIDYMEREGQCAFHPAGTCKMGNDGMAVVDARLRVRGVERLRVVDASIMPVVTSGNTNAPTIMIGEKGADMILADHAALSRAA</sequence>
<dbReference type="AlphaFoldDB" id="A0A1K0II21"/>
<dbReference type="InterPro" id="IPR000172">
    <property type="entry name" value="GMC_OxRdtase_N"/>
</dbReference>
<evidence type="ECO:0000256" key="5">
    <source>
        <dbReference type="PIRSR" id="PIRSR000137-2"/>
    </source>
</evidence>
<dbReference type="PROSITE" id="PS00624">
    <property type="entry name" value="GMC_OXRED_2"/>
    <property type="match status" value="1"/>
</dbReference>
<dbReference type="Gene3D" id="3.30.560.10">
    <property type="entry name" value="Glucose Oxidase, domain 3"/>
    <property type="match status" value="1"/>
</dbReference>
<gene>
    <name evidence="9" type="primary">alkJ</name>
    <name evidence="9" type="ORF">CNECB9_3480039</name>
</gene>
<dbReference type="RefSeq" id="WP_340526594.1">
    <property type="nucleotide sequence ID" value="NZ_FMSH01000277.1"/>
</dbReference>
<keyword evidence="4 5" id="KW-0274">FAD</keyword>
<evidence type="ECO:0000256" key="1">
    <source>
        <dbReference type="ARBA" id="ARBA00001974"/>
    </source>
</evidence>
<dbReference type="PROSITE" id="PS00623">
    <property type="entry name" value="GMC_OXRED_1"/>
    <property type="match status" value="1"/>
</dbReference>
<dbReference type="EMBL" id="FMSH01000277">
    <property type="protein sequence ID" value="SCU76882.1"/>
    <property type="molecule type" value="Genomic_DNA"/>
</dbReference>
<keyword evidence="9" id="KW-0560">Oxidoreductase</keyword>
<proteinExistence type="inferred from homology"/>
<dbReference type="InterPro" id="IPR036188">
    <property type="entry name" value="FAD/NAD-bd_sf"/>
</dbReference>
<feature type="domain" description="Glucose-methanol-choline oxidoreductase N-terminal" evidence="8">
    <location>
        <begin position="254"/>
        <end position="268"/>
    </location>
</feature>
<dbReference type="InterPro" id="IPR012132">
    <property type="entry name" value="GMC_OxRdtase"/>
</dbReference>
<evidence type="ECO:0000313" key="9">
    <source>
        <dbReference type="EMBL" id="SCU76882.1"/>
    </source>
</evidence>
<reference evidence="9" key="1">
    <citation type="submission" date="2016-09" db="EMBL/GenBank/DDBJ databases">
        <authorList>
            <person name="Capua I."/>
            <person name="De Benedictis P."/>
            <person name="Joannis T."/>
            <person name="Lombin L.H."/>
            <person name="Cattoli G."/>
        </authorList>
    </citation>
    <scope>NUCLEOTIDE SEQUENCE</scope>
    <source>
        <strain evidence="9">B9</strain>
    </source>
</reference>
<organism evidence="9">
    <name type="scientific">Cupriavidus necator</name>
    <name type="common">Alcaligenes eutrophus</name>
    <name type="synonym">Ralstonia eutropha</name>
    <dbReference type="NCBI Taxonomy" id="106590"/>
    <lineage>
        <taxon>Bacteria</taxon>
        <taxon>Pseudomonadati</taxon>
        <taxon>Pseudomonadota</taxon>
        <taxon>Betaproteobacteria</taxon>
        <taxon>Burkholderiales</taxon>
        <taxon>Burkholderiaceae</taxon>
        <taxon>Cupriavidus</taxon>
    </lineage>
</organism>
<dbReference type="PANTHER" id="PTHR11552">
    <property type="entry name" value="GLUCOSE-METHANOL-CHOLINE GMC OXIDOREDUCTASE"/>
    <property type="match status" value="1"/>
</dbReference>
<dbReference type="PIRSF" id="PIRSF000137">
    <property type="entry name" value="Alcohol_oxidase"/>
    <property type="match status" value="1"/>
</dbReference>
<dbReference type="EC" id="1.1.99.-" evidence="9"/>
<evidence type="ECO:0000256" key="6">
    <source>
        <dbReference type="RuleBase" id="RU003968"/>
    </source>
</evidence>
<evidence type="ECO:0000259" key="7">
    <source>
        <dbReference type="PROSITE" id="PS00623"/>
    </source>
</evidence>
<dbReference type="SUPFAM" id="SSF51905">
    <property type="entry name" value="FAD/NAD(P)-binding domain"/>
    <property type="match status" value="1"/>
</dbReference>
<dbReference type="Pfam" id="PF00732">
    <property type="entry name" value="GMC_oxred_N"/>
    <property type="match status" value="1"/>
</dbReference>
<protein>
    <submittedName>
        <fullName evidence="9">Alcohol dehydrogenase (Acceptor)</fullName>
        <ecNumber evidence="9">1.1.99.-</ecNumber>
    </submittedName>
</protein>
<keyword evidence="3 6" id="KW-0285">Flavoprotein</keyword>
<evidence type="ECO:0000256" key="4">
    <source>
        <dbReference type="ARBA" id="ARBA00022827"/>
    </source>
</evidence>
<dbReference type="Pfam" id="PF05199">
    <property type="entry name" value="GMC_oxred_C"/>
    <property type="match status" value="1"/>
</dbReference>
<feature type="domain" description="Glucose-methanol-choline oxidoreductase N-terminal" evidence="7">
    <location>
        <begin position="81"/>
        <end position="104"/>
    </location>
</feature>
<comment type="similarity">
    <text evidence="2 6">Belongs to the GMC oxidoreductase family.</text>
</comment>
<dbReference type="Gene3D" id="3.50.50.60">
    <property type="entry name" value="FAD/NAD(P)-binding domain"/>
    <property type="match status" value="1"/>
</dbReference>
<dbReference type="InterPro" id="IPR007867">
    <property type="entry name" value="GMC_OxRtase_C"/>
</dbReference>